<accession>A0ABS8V1T4</accession>
<comment type="caution">
    <text evidence="2">The sequence shown here is derived from an EMBL/GenBank/DDBJ whole genome shotgun (WGS) entry which is preliminary data.</text>
</comment>
<sequence>MNTEQQKSWVTLTVFFGATALGYATWLICTVASILIAEVVLLLLRRRYHQYNRLDPTRAWRDSTLFYFGQLMSRLVPRDIRLIRQLVQALVPEEAGPAVNLRHLTLNQIMSNLTIVTATMFLHNVLAMVRQSTIIYLLGAPTVMPEAAMAHFQITADITS</sequence>
<proteinExistence type="predicted"/>
<reference evidence="2 3" key="1">
    <citation type="journal article" date="2021" name="BMC Genomics">
        <title>Datura genome reveals duplications of psychoactive alkaloid biosynthetic genes and high mutation rate following tissue culture.</title>
        <authorList>
            <person name="Rajewski A."/>
            <person name="Carter-House D."/>
            <person name="Stajich J."/>
            <person name="Litt A."/>
        </authorList>
    </citation>
    <scope>NUCLEOTIDE SEQUENCE [LARGE SCALE GENOMIC DNA]</scope>
    <source>
        <strain evidence="2">AR-01</strain>
    </source>
</reference>
<evidence type="ECO:0000313" key="3">
    <source>
        <dbReference type="Proteomes" id="UP000823775"/>
    </source>
</evidence>
<dbReference type="Proteomes" id="UP000823775">
    <property type="component" value="Unassembled WGS sequence"/>
</dbReference>
<keyword evidence="3" id="KW-1185">Reference proteome</keyword>
<protein>
    <submittedName>
        <fullName evidence="2">Uncharacterized protein</fullName>
    </submittedName>
</protein>
<keyword evidence="1" id="KW-1133">Transmembrane helix</keyword>
<name>A0ABS8V1T4_DATST</name>
<evidence type="ECO:0000313" key="2">
    <source>
        <dbReference type="EMBL" id="MCD9640357.1"/>
    </source>
</evidence>
<dbReference type="EMBL" id="JACEIK010003108">
    <property type="protein sequence ID" value="MCD9640357.1"/>
    <property type="molecule type" value="Genomic_DNA"/>
</dbReference>
<keyword evidence="1" id="KW-0472">Membrane</keyword>
<evidence type="ECO:0000256" key="1">
    <source>
        <dbReference type="SAM" id="Phobius"/>
    </source>
</evidence>
<gene>
    <name evidence="2" type="ORF">HAX54_025633</name>
</gene>
<keyword evidence="1" id="KW-0812">Transmembrane</keyword>
<feature type="transmembrane region" description="Helical" evidence="1">
    <location>
        <begin position="20"/>
        <end position="44"/>
    </location>
</feature>
<organism evidence="2 3">
    <name type="scientific">Datura stramonium</name>
    <name type="common">Jimsonweed</name>
    <name type="synonym">Common thornapple</name>
    <dbReference type="NCBI Taxonomy" id="4076"/>
    <lineage>
        <taxon>Eukaryota</taxon>
        <taxon>Viridiplantae</taxon>
        <taxon>Streptophyta</taxon>
        <taxon>Embryophyta</taxon>
        <taxon>Tracheophyta</taxon>
        <taxon>Spermatophyta</taxon>
        <taxon>Magnoliopsida</taxon>
        <taxon>eudicotyledons</taxon>
        <taxon>Gunneridae</taxon>
        <taxon>Pentapetalae</taxon>
        <taxon>asterids</taxon>
        <taxon>lamiids</taxon>
        <taxon>Solanales</taxon>
        <taxon>Solanaceae</taxon>
        <taxon>Solanoideae</taxon>
        <taxon>Datureae</taxon>
        <taxon>Datura</taxon>
    </lineage>
</organism>